<evidence type="ECO:0000256" key="9">
    <source>
        <dbReference type="RuleBase" id="RU000394"/>
    </source>
</evidence>
<dbReference type="GeneID" id="68107350"/>
<keyword evidence="7" id="KW-0206">Cytoskeleton</keyword>
<dbReference type="EMBL" id="VFQX01000001">
    <property type="protein sequence ID" value="KAF0985093.1"/>
    <property type="molecule type" value="Genomic_DNA"/>
</dbReference>
<dbReference type="SMART" id="SM00129">
    <property type="entry name" value="KISc"/>
    <property type="match status" value="1"/>
</dbReference>
<evidence type="ECO:0000256" key="5">
    <source>
        <dbReference type="ARBA" id="ARBA00022840"/>
    </source>
</evidence>
<dbReference type="GO" id="GO:0008017">
    <property type="term" value="F:microtubule binding"/>
    <property type="evidence" value="ECO:0007669"/>
    <property type="project" value="InterPro"/>
</dbReference>
<feature type="binding site" evidence="8">
    <location>
        <begin position="144"/>
        <end position="151"/>
    </location>
    <ligand>
        <name>ATP</name>
        <dbReference type="ChEBI" id="CHEBI:30616"/>
    </ligand>
</feature>
<evidence type="ECO:0000256" key="3">
    <source>
        <dbReference type="ARBA" id="ARBA00022701"/>
    </source>
</evidence>
<dbReference type="Pfam" id="PF00225">
    <property type="entry name" value="Kinesin"/>
    <property type="match status" value="1"/>
</dbReference>
<evidence type="ECO:0000259" key="11">
    <source>
        <dbReference type="PROSITE" id="PS50067"/>
    </source>
</evidence>
<evidence type="ECO:0000256" key="4">
    <source>
        <dbReference type="ARBA" id="ARBA00022741"/>
    </source>
</evidence>
<comment type="similarity">
    <text evidence="8 9">Belongs to the TRAFAC class myosin-kinesin ATPase superfamily. Kinesin family.</text>
</comment>
<comment type="subcellular location">
    <subcellularLocation>
        <location evidence="1">Cytoplasm</location>
        <location evidence="1">Cytoskeleton</location>
    </subcellularLocation>
</comment>
<gene>
    <name evidence="12" type="ORF">FDP41_000132</name>
</gene>
<evidence type="ECO:0000313" key="13">
    <source>
        <dbReference type="Proteomes" id="UP000444721"/>
    </source>
</evidence>
<evidence type="ECO:0000256" key="8">
    <source>
        <dbReference type="PROSITE-ProRule" id="PRU00283"/>
    </source>
</evidence>
<dbReference type="GO" id="GO:0007018">
    <property type="term" value="P:microtubule-based movement"/>
    <property type="evidence" value="ECO:0007669"/>
    <property type="project" value="InterPro"/>
</dbReference>
<dbReference type="InterPro" id="IPR036961">
    <property type="entry name" value="Kinesin_motor_dom_sf"/>
</dbReference>
<dbReference type="PANTHER" id="PTHR47971:SF8">
    <property type="entry name" value="KINESIN-LIKE PROTEIN"/>
    <property type="match status" value="1"/>
</dbReference>
<dbReference type="Gene3D" id="3.40.850.10">
    <property type="entry name" value="Kinesin motor domain"/>
    <property type="match status" value="1"/>
</dbReference>
<keyword evidence="2" id="KW-0963">Cytoplasm</keyword>
<evidence type="ECO:0000256" key="6">
    <source>
        <dbReference type="ARBA" id="ARBA00023175"/>
    </source>
</evidence>
<evidence type="ECO:0000256" key="1">
    <source>
        <dbReference type="ARBA" id="ARBA00004245"/>
    </source>
</evidence>
<dbReference type="OMA" id="EYTTISC"/>
<dbReference type="PRINTS" id="PR00380">
    <property type="entry name" value="KINESINHEAVY"/>
</dbReference>
<dbReference type="CDD" id="cd01367">
    <property type="entry name" value="KISc_KIF2_like"/>
    <property type="match status" value="1"/>
</dbReference>
<dbReference type="InterPro" id="IPR027640">
    <property type="entry name" value="Kinesin-like_fam"/>
</dbReference>
<dbReference type="InterPro" id="IPR019821">
    <property type="entry name" value="Kinesin_motor_CS"/>
</dbReference>
<dbReference type="PANTHER" id="PTHR47971">
    <property type="entry name" value="KINESIN-RELATED PROTEIN 6"/>
    <property type="match status" value="1"/>
</dbReference>
<dbReference type="GO" id="GO:0005874">
    <property type="term" value="C:microtubule"/>
    <property type="evidence" value="ECO:0007669"/>
    <property type="project" value="UniProtKB-KW"/>
</dbReference>
<dbReference type="GO" id="GO:0007019">
    <property type="term" value="P:microtubule depolymerization"/>
    <property type="evidence" value="ECO:0007669"/>
    <property type="project" value="TreeGrafter"/>
</dbReference>
<dbReference type="InterPro" id="IPR001752">
    <property type="entry name" value="Kinesin_motor_dom"/>
</dbReference>
<name>A0A6A5C3V4_NAEFO</name>
<comment type="caution">
    <text evidence="12">The sequence shown here is derived from an EMBL/GenBank/DDBJ whole genome shotgun (WGS) entry which is preliminary data.</text>
</comment>
<dbReference type="RefSeq" id="XP_044569806.1">
    <property type="nucleotide sequence ID" value="XM_044703803.1"/>
</dbReference>
<feature type="domain" description="Kinesin motor" evidence="11">
    <location>
        <begin position="50"/>
        <end position="380"/>
    </location>
</feature>
<keyword evidence="5 8" id="KW-0067">ATP-binding</keyword>
<organism evidence="12 13">
    <name type="scientific">Naegleria fowleri</name>
    <name type="common">Brain eating amoeba</name>
    <dbReference type="NCBI Taxonomy" id="5763"/>
    <lineage>
        <taxon>Eukaryota</taxon>
        <taxon>Discoba</taxon>
        <taxon>Heterolobosea</taxon>
        <taxon>Tetramitia</taxon>
        <taxon>Eutetramitia</taxon>
        <taxon>Vahlkampfiidae</taxon>
        <taxon>Naegleria</taxon>
    </lineage>
</organism>
<dbReference type="PROSITE" id="PS00411">
    <property type="entry name" value="KINESIN_MOTOR_1"/>
    <property type="match status" value="1"/>
</dbReference>
<dbReference type="GO" id="GO:0005524">
    <property type="term" value="F:ATP binding"/>
    <property type="evidence" value="ECO:0007669"/>
    <property type="project" value="UniProtKB-UniRule"/>
</dbReference>
<evidence type="ECO:0000256" key="7">
    <source>
        <dbReference type="ARBA" id="ARBA00023212"/>
    </source>
</evidence>
<dbReference type="VEuPathDB" id="AmoebaDB:FDP41_000132"/>
<dbReference type="VEuPathDB" id="AmoebaDB:NF0011390"/>
<keyword evidence="13" id="KW-1185">Reference proteome</keyword>
<dbReference type="GO" id="GO:0003777">
    <property type="term" value="F:microtubule motor activity"/>
    <property type="evidence" value="ECO:0007669"/>
    <property type="project" value="InterPro"/>
</dbReference>
<sequence>MGQNIDKRSYRREHSELYMKLIQYYRDGMDDDAQSPTSSSEQRQSQSDDVVKVFIRKRPTFEREIKAGEYDVVTCKKHEIIVHDCRMHPSMKPNLAYVESYKFPYPNTEVFNEKSTTDQVYASALKPLIDYVASGNVGTMFCFGQTGSGKTFTITGLVKLLSKDLFTQLGNQGKFTVTATCIELIGETAYDLLSDHAEVALREGKNGEVVICGNKLCALNNGSELNELYNYAAKLRETHATKVNSNSSRSHYICRVFIDDPATGKQFARLTLCDLAGSERNADSNEHDIERLKETAQINSSLMALKEVIRCVALNKENEGSKVHIPFRTSKLTRVLKDCFEIDEKKKRPHTVVVATVSPLACDTEHTINTLKHTCLMMSSDSNMAGEKMVVQDILGADPYQKKTNILKPIAKMTYEETLEWIGSIQKGKFKKHLTKFPTSMDGKALSRFPDKRLQQILGSESLGLDLRKEIMNYTDKINQQKKQQTEENRNLSK</sequence>
<reference evidence="12 13" key="1">
    <citation type="journal article" date="2019" name="Sci. Rep.">
        <title>Nanopore sequencing improves the draft genome of the human pathogenic amoeba Naegleria fowleri.</title>
        <authorList>
            <person name="Liechti N."/>
            <person name="Schurch N."/>
            <person name="Bruggmann R."/>
            <person name="Wittwer M."/>
        </authorList>
    </citation>
    <scope>NUCLEOTIDE SEQUENCE [LARGE SCALE GENOMIC DNA]</scope>
    <source>
        <strain evidence="12 13">ATCC 30894</strain>
    </source>
</reference>
<dbReference type="SUPFAM" id="SSF52540">
    <property type="entry name" value="P-loop containing nucleoside triphosphate hydrolases"/>
    <property type="match status" value="1"/>
</dbReference>
<keyword evidence="6 8" id="KW-0505">Motor protein</keyword>
<keyword evidence="4 8" id="KW-0547">Nucleotide-binding</keyword>
<accession>A0A6A5C3V4</accession>
<keyword evidence="3 9" id="KW-0493">Microtubule</keyword>
<evidence type="ECO:0000313" key="12">
    <source>
        <dbReference type="EMBL" id="KAF0985093.1"/>
    </source>
</evidence>
<dbReference type="OrthoDB" id="3176171at2759"/>
<evidence type="ECO:0000256" key="10">
    <source>
        <dbReference type="SAM" id="MobiDB-lite"/>
    </source>
</evidence>
<protein>
    <recommendedName>
        <fullName evidence="9">Kinesin-like protein</fullName>
    </recommendedName>
</protein>
<dbReference type="InterPro" id="IPR027417">
    <property type="entry name" value="P-loop_NTPase"/>
</dbReference>
<feature type="region of interest" description="Disordered" evidence="10">
    <location>
        <begin position="29"/>
        <end position="49"/>
    </location>
</feature>
<dbReference type="AlphaFoldDB" id="A0A6A5C3V4"/>
<proteinExistence type="inferred from homology"/>
<dbReference type="PROSITE" id="PS50067">
    <property type="entry name" value="KINESIN_MOTOR_2"/>
    <property type="match status" value="1"/>
</dbReference>
<feature type="compositionally biased region" description="Low complexity" evidence="10">
    <location>
        <begin position="34"/>
        <end position="47"/>
    </location>
</feature>
<dbReference type="VEuPathDB" id="AmoebaDB:NfTy_025550"/>
<evidence type="ECO:0000256" key="2">
    <source>
        <dbReference type="ARBA" id="ARBA00022490"/>
    </source>
</evidence>
<dbReference type="Proteomes" id="UP000444721">
    <property type="component" value="Unassembled WGS sequence"/>
</dbReference>